<evidence type="ECO:0000256" key="1">
    <source>
        <dbReference type="SAM" id="MobiDB-lite"/>
    </source>
</evidence>
<name>A0AAN9U9V5_9PEZI</name>
<accession>A0AAN9U9V5</accession>
<keyword evidence="3" id="KW-1185">Reference proteome</keyword>
<organism evidence="2 3">
    <name type="scientific">Diatrype stigma</name>
    <dbReference type="NCBI Taxonomy" id="117547"/>
    <lineage>
        <taxon>Eukaryota</taxon>
        <taxon>Fungi</taxon>
        <taxon>Dikarya</taxon>
        <taxon>Ascomycota</taxon>
        <taxon>Pezizomycotina</taxon>
        <taxon>Sordariomycetes</taxon>
        <taxon>Xylariomycetidae</taxon>
        <taxon>Xylariales</taxon>
        <taxon>Diatrypaceae</taxon>
        <taxon>Diatrype</taxon>
    </lineage>
</organism>
<feature type="region of interest" description="Disordered" evidence="1">
    <location>
        <begin position="97"/>
        <end position="208"/>
    </location>
</feature>
<feature type="compositionally biased region" description="Low complexity" evidence="1">
    <location>
        <begin position="1"/>
        <end position="11"/>
    </location>
</feature>
<comment type="caution">
    <text evidence="2">The sequence shown here is derived from an EMBL/GenBank/DDBJ whole genome shotgun (WGS) entry which is preliminary data.</text>
</comment>
<feature type="region of interest" description="Disordered" evidence="1">
    <location>
        <begin position="1"/>
        <end position="59"/>
    </location>
</feature>
<feature type="compositionally biased region" description="Low complexity" evidence="1">
    <location>
        <begin position="25"/>
        <end position="47"/>
    </location>
</feature>
<evidence type="ECO:0000313" key="3">
    <source>
        <dbReference type="Proteomes" id="UP001320420"/>
    </source>
</evidence>
<dbReference type="AlphaFoldDB" id="A0AAN9U9V5"/>
<feature type="compositionally biased region" description="Basic and acidic residues" evidence="1">
    <location>
        <begin position="164"/>
        <end position="182"/>
    </location>
</feature>
<reference evidence="2 3" key="1">
    <citation type="submission" date="2024-02" db="EMBL/GenBank/DDBJ databases">
        <title>De novo assembly and annotation of 12 fungi associated with fruit tree decline syndrome in Ontario, Canada.</title>
        <authorList>
            <person name="Sulman M."/>
            <person name="Ellouze W."/>
            <person name="Ilyukhin E."/>
        </authorList>
    </citation>
    <scope>NUCLEOTIDE SEQUENCE [LARGE SCALE GENOMIC DNA]</scope>
    <source>
        <strain evidence="2 3">M11/M66-122</strain>
    </source>
</reference>
<evidence type="ECO:0000313" key="2">
    <source>
        <dbReference type="EMBL" id="KAK7744324.1"/>
    </source>
</evidence>
<proteinExistence type="predicted"/>
<dbReference type="Proteomes" id="UP001320420">
    <property type="component" value="Unassembled WGS sequence"/>
</dbReference>
<protein>
    <submittedName>
        <fullName evidence="2">Uncharacterized protein</fullName>
    </submittedName>
</protein>
<gene>
    <name evidence="2" type="ORF">SLS62_010282</name>
</gene>
<dbReference type="EMBL" id="JAKJXP020000123">
    <property type="protein sequence ID" value="KAK7744324.1"/>
    <property type="molecule type" value="Genomic_DNA"/>
</dbReference>
<sequence length="388" mass="42318">MPSNSSSNASATPFAGSPAGSSTGPAPAYALPAASSVPPRVASAAPGARRERPGASGWKRIAEENALILAGKIPTDENGQPQTKKRRGLLADLILNGEPTNNVFGRPRKSKAPGTVNAIGPSQRAKAPRFQPREFLLPSIEHDDHPGSGNDEEALFVTPGPRGAESHEPSPDGSPDRREPTDHPNPQYRRVRLPTPRAATPPGFQPERQVATKRTASHQLYFPTSLTLQSKANMHAWNDKPTHSDRTVFVLVHQIDDDIIDMGVYKSLNDANHDVIKTMTKNHPEAFAKPRENPENDGGPMVKVEDEPERADSILRKLDPATAVAGSPVPDRDSRGALRLPSGPEPKFVYWGEWKFTSNCLKMEARMADGIRVKIFVSLKQLREPRRD</sequence>